<protein>
    <recommendedName>
        <fullName evidence="1">AB hydrolase-1 domain-containing protein</fullName>
    </recommendedName>
</protein>
<dbReference type="Gene3D" id="3.40.50.1820">
    <property type="entry name" value="alpha/beta hydrolase"/>
    <property type="match status" value="1"/>
</dbReference>
<dbReference type="SUPFAM" id="SSF53474">
    <property type="entry name" value="alpha/beta-Hydrolases"/>
    <property type="match status" value="1"/>
</dbReference>
<proteinExistence type="predicted"/>
<evidence type="ECO:0000259" key="1">
    <source>
        <dbReference type="Pfam" id="PF00561"/>
    </source>
</evidence>
<reference evidence="2" key="1">
    <citation type="submission" date="2023-01" db="EMBL/GenBank/DDBJ databases">
        <title>Exophiala dermititidis isolated from Cystic Fibrosis Patient.</title>
        <authorList>
            <person name="Kurbessoian T."/>
            <person name="Crocker A."/>
            <person name="Murante D."/>
            <person name="Hogan D.A."/>
            <person name="Stajich J.E."/>
        </authorList>
    </citation>
    <scope>NUCLEOTIDE SEQUENCE</scope>
    <source>
        <strain evidence="2">Ex8</strain>
    </source>
</reference>
<dbReference type="Pfam" id="PF00561">
    <property type="entry name" value="Abhydrolase_1"/>
    <property type="match status" value="1"/>
</dbReference>
<evidence type="ECO:0000313" key="3">
    <source>
        <dbReference type="Proteomes" id="UP001161757"/>
    </source>
</evidence>
<dbReference type="EMBL" id="JAJGCB010000003">
    <property type="protein sequence ID" value="KAJ8993782.1"/>
    <property type="molecule type" value="Genomic_DNA"/>
</dbReference>
<dbReference type="AlphaFoldDB" id="A0AAN6IWZ2"/>
<dbReference type="InterPro" id="IPR000073">
    <property type="entry name" value="AB_hydrolase_1"/>
</dbReference>
<organism evidence="2 3">
    <name type="scientific">Exophiala dermatitidis</name>
    <name type="common">Black yeast-like fungus</name>
    <name type="synonym">Wangiella dermatitidis</name>
    <dbReference type="NCBI Taxonomy" id="5970"/>
    <lineage>
        <taxon>Eukaryota</taxon>
        <taxon>Fungi</taxon>
        <taxon>Dikarya</taxon>
        <taxon>Ascomycota</taxon>
        <taxon>Pezizomycotina</taxon>
        <taxon>Eurotiomycetes</taxon>
        <taxon>Chaetothyriomycetidae</taxon>
        <taxon>Chaetothyriales</taxon>
        <taxon>Herpotrichiellaceae</taxon>
        <taxon>Exophiala</taxon>
    </lineage>
</organism>
<comment type="caution">
    <text evidence="2">The sequence shown here is derived from an EMBL/GenBank/DDBJ whole genome shotgun (WGS) entry which is preliminary data.</text>
</comment>
<feature type="domain" description="AB hydrolase-1" evidence="1">
    <location>
        <begin position="40"/>
        <end position="138"/>
    </location>
</feature>
<gene>
    <name evidence="2" type="ORF">HRR80_002288</name>
</gene>
<evidence type="ECO:0000313" key="2">
    <source>
        <dbReference type="EMBL" id="KAJ8993782.1"/>
    </source>
</evidence>
<dbReference type="PANTHER" id="PTHR43329">
    <property type="entry name" value="EPOXIDE HYDROLASE"/>
    <property type="match status" value="1"/>
</dbReference>
<dbReference type="Proteomes" id="UP001161757">
    <property type="component" value="Unassembled WGS sequence"/>
</dbReference>
<accession>A0AAN6IWZ2</accession>
<sequence length="348" mass="38355">MAAAQTQALYQSRLLVHHMTETSLGSQIHSYVNDGGPDKPILTLIHGYPQSAYIFRHVASPLCHKVSLFVPELPGYGISTPIEDRSRNDKRSVGTALLEALSKVFNTTATSSSSPRRIILGGHDRGARIAHRLAVDFSHPPSDSSSSLFQTLNLTVIGTVLMDIIPTLSQWQAFSDPKTVTGYFHWPLLANADLATAMITAYWGGHWCREALKRIAGSNPQSWDRIASNNALDIYGVLFAKRDTIYYSSLDYEAGATTDVTQQEEDQRAGRKIEVPLLVLYSKAKLGATVDVEAVWRDWIQPPPEGSGSESNHFYEAYGVGDGYGHYLPEEAYDIVGQKIAEFLKKVA</sequence>
<dbReference type="InterPro" id="IPR029058">
    <property type="entry name" value="AB_hydrolase_fold"/>
</dbReference>
<name>A0AAN6IWZ2_EXODE</name>